<feature type="region of interest" description="Disordered" evidence="1">
    <location>
        <begin position="1368"/>
        <end position="1404"/>
    </location>
</feature>
<gene>
    <name evidence="3" type="primary">LOC105425503</name>
</gene>
<feature type="region of interest" description="Disordered" evidence="1">
    <location>
        <begin position="772"/>
        <end position="796"/>
    </location>
</feature>
<feature type="compositionally biased region" description="Basic and acidic residues" evidence="1">
    <location>
        <begin position="87"/>
        <end position="98"/>
    </location>
</feature>
<feature type="region of interest" description="Disordered" evidence="1">
    <location>
        <begin position="1419"/>
        <end position="1514"/>
    </location>
</feature>
<protein>
    <submittedName>
        <fullName evidence="3">LOW QUALITY PROTEIN: uncharacterized protein LOC105425503</fullName>
    </submittedName>
</protein>
<reference evidence="3" key="1">
    <citation type="submission" date="2025-08" db="UniProtKB">
        <authorList>
            <consortium name="RefSeq"/>
        </authorList>
    </citation>
    <scope>IDENTIFICATION</scope>
</reference>
<feature type="compositionally biased region" description="Low complexity" evidence="1">
    <location>
        <begin position="1221"/>
        <end position="1245"/>
    </location>
</feature>
<keyword evidence="2" id="KW-1185">Reference proteome</keyword>
<dbReference type="RefSeq" id="XP_025073651.1">
    <property type="nucleotide sequence ID" value="XM_025217866.1"/>
</dbReference>
<evidence type="ECO:0000313" key="2">
    <source>
        <dbReference type="Proteomes" id="UP000504615"/>
    </source>
</evidence>
<feature type="compositionally biased region" description="Basic and acidic residues" evidence="1">
    <location>
        <begin position="1499"/>
        <end position="1514"/>
    </location>
</feature>
<feature type="compositionally biased region" description="Basic and acidic residues" evidence="1">
    <location>
        <begin position="127"/>
        <end position="154"/>
    </location>
</feature>
<feature type="compositionally biased region" description="Acidic residues" evidence="1">
    <location>
        <begin position="112"/>
        <end position="126"/>
    </location>
</feature>
<name>A0A8N1S4J0_9HYME</name>
<feature type="region of interest" description="Disordered" evidence="1">
    <location>
        <begin position="1212"/>
        <end position="1254"/>
    </location>
</feature>
<feature type="compositionally biased region" description="Polar residues" evidence="1">
    <location>
        <begin position="510"/>
        <end position="520"/>
    </location>
</feature>
<dbReference type="Proteomes" id="UP000504615">
    <property type="component" value="Unplaced"/>
</dbReference>
<feature type="compositionally biased region" description="Polar residues" evidence="1">
    <location>
        <begin position="1280"/>
        <end position="1295"/>
    </location>
</feature>
<sequence>MHTGERELRAAMFPELPMLDKRASRRVARTGSGSATGPNNHRNGESSVVARRARRSHPKAWASHCHPTLVLRSLKAPSQRQRAGMSGKEDPQDASERDDAQDEIAEIIETAESSDETSTIEESDSELLEKSSTKGGSEEEREEIKEKEEIREIEREEIEEEEATETPSPQKETQKEETSASELATVTRSASSDDGVPVSGVVARQAEPGVGVPSATTSVGDGDGERRHVSGGANAVVGEWNSLPVLVERLREALERSLTAGGRRGGDEPTATSRAAPGEGAGDRICVRRSMEQALLGGDGCDHDVPVSRRDELKFLEDLLLSDIQTALSRLRETLERTDVATLAKHGGVSDPTSKLHLLRLVSSLLSRLQVPAEEKESTGNNEGRTIDVTAWQSGGVPPGRRRRPVRHTIGVSAEEIAHARRQLEESSADLVRLNDQIFATERPEPLLPALRNVTSGEKPHVEEIHDKYTKDVINQRQSFLDKNKDSVYRPLVPPQINYVDRPVVATGTADDSNTHQTHPQGGVDGYQEKVTDDEEAAIKRASEEQSRVTKLAAVLRQRAELISAGKCNNNNNNKFAAKKSKIKRANTIDIPSYLKLQAESLGYDNPGCVLLRRPINVGDKINANASNLGVPSFHPRTENDKKFLALISRNNETQAYNATPGFVKSFGYTKATDMSSLTNENWNSRFSNIKTAFDKPSSITNDGEKLSPRLQSVAKRFLDTPQTSPQASVGPKKTPFGDGMAHNNSPFANANASQSDAGFKHAPSSLFRKIEKPHVPPKSPPGHWQKNNAPPAGNSLREKAKMFDRDSNVQAQQPLWLNANENTQKSAFPRPPWLEHDRNENKSNNMVTENGRLDYRQFCKQFAPFIGKNAAPETKGIEESRKRNEHVNVHRKNLAPANEKLGVVDGKISFRMFPEKGPQVQYRPSQPHHTAEEPIRDKFDFRGEKDVFEQPDTVCNNKDSFGIAFIENAPVDATLRGSSSVAIQTGVNGDNYPVEARVFRVVPKVAKGPPSTYNNASVQTHDEPTVEVKEPWMPPRYDDTASTLDLNYRPAEDPSHFILDQNRNYDVASRNEVLPLTNKNACDLVKEDAIRVPYPTEKLPFQAISEHRSPKPTFQTSPRCENSFLFPKPAIDNRSQYPNYIPYVKPNTDPFEERISSAPQEVDKEDPPCMSDGVLPEEENIQNQDISADAGVVTRYTCAIATVASADVPMTLNIPDTRPESGSSPSLSPSQLWSQPKSIDSETTTTEDDEIRRHNMLQQSLVRRLQNERTTLNDHYVPTTVNQSTSCNQPSGYSQPLRFQPPEMPKRPELPRKSELPKKLEPPRRQEPSKRQQPPRRLEPPTVVTGLLSVAPSSGFSAKNRITALREQYEQPSGQTKPIQKERSPIPNGASGRMDSSDEYLVSCTNKPSRSIVLSKSESWHQLALSKGHHASPSRPSQGNLPPQPFANVGSYPPKPPKPKSPSSFKMKKQYEASSDSVKKMEDKIRRYFDNPAGDNAAETRDSKGRRFSSRDSVKKGGLIGLSRSRTMPGICDDSLRLTIPAVSQISVGSLNSADVDKVFDDIFEEATKADDHRF</sequence>
<feature type="compositionally biased region" description="Polar residues" evidence="1">
    <location>
        <begin position="31"/>
        <end position="41"/>
    </location>
</feature>
<feature type="region of interest" description="Disordered" evidence="1">
    <location>
        <begin position="258"/>
        <end position="283"/>
    </location>
</feature>
<accession>A0A8N1S4J0</accession>
<feature type="compositionally biased region" description="Basic and acidic residues" evidence="1">
    <location>
        <begin position="1478"/>
        <end position="1490"/>
    </location>
</feature>
<feature type="region of interest" description="Disordered" evidence="1">
    <location>
        <begin position="720"/>
        <end position="740"/>
    </location>
</feature>
<dbReference type="OrthoDB" id="10017054at2759"/>
<proteinExistence type="predicted"/>
<organism evidence="2 3">
    <name type="scientific">Pogonomyrmex barbatus</name>
    <name type="common">red harvester ant</name>
    <dbReference type="NCBI Taxonomy" id="144034"/>
    <lineage>
        <taxon>Eukaryota</taxon>
        <taxon>Metazoa</taxon>
        <taxon>Ecdysozoa</taxon>
        <taxon>Arthropoda</taxon>
        <taxon>Hexapoda</taxon>
        <taxon>Insecta</taxon>
        <taxon>Pterygota</taxon>
        <taxon>Neoptera</taxon>
        <taxon>Endopterygota</taxon>
        <taxon>Hymenoptera</taxon>
        <taxon>Apocrita</taxon>
        <taxon>Aculeata</taxon>
        <taxon>Formicoidea</taxon>
        <taxon>Formicidae</taxon>
        <taxon>Myrmicinae</taxon>
        <taxon>Pogonomyrmex</taxon>
    </lineage>
</organism>
<feature type="region of interest" description="Disordered" evidence="1">
    <location>
        <begin position="1"/>
        <end position="226"/>
    </location>
</feature>
<evidence type="ECO:0000313" key="3">
    <source>
        <dbReference type="RefSeq" id="XP_025073651.1"/>
    </source>
</evidence>
<feature type="region of interest" description="Disordered" evidence="1">
    <location>
        <begin position="507"/>
        <end position="529"/>
    </location>
</feature>
<dbReference type="GeneID" id="105425503"/>
<feature type="compositionally biased region" description="Acidic residues" evidence="1">
    <location>
        <begin position="155"/>
        <end position="164"/>
    </location>
</feature>
<feature type="compositionally biased region" description="Low complexity" evidence="1">
    <location>
        <begin position="189"/>
        <end position="203"/>
    </location>
</feature>
<feature type="region of interest" description="Disordered" evidence="1">
    <location>
        <begin position="1272"/>
        <end position="1343"/>
    </location>
</feature>
<feature type="region of interest" description="Disordered" evidence="1">
    <location>
        <begin position="822"/>
        <end position="846"/>
    </location>
</feature>
<feature type="compositionally biased region" description="Basic and acidic residues" evidence="1">
    <location>
        <begin position="1305"/>
        <end position="1331"/>
    </location>
</feature>
<evidence type="ECO:0000256" key="1">
    <source>
        <dbReference type="SAM" id="MobiDB-lite"/>
    </source>
</evidence>